<feature type="compositionally biased region" description="Polar residues" evidence="1">
    <location>
        <begin position="29"/>
        <end position="44"/>
    </location>
</feature>
<comment type="caution">
    <text evidence="2">The sequence shown here is derived from an EMBL/GenBank/DDBJ whole genome shotgun (WGS) entry which is preliminary data.</text>
</comment>
<gene>
    <name evidence="2" type="ORF">MNOR_LOCUS36247</name>
</gene>
<name>A0AAV2SFV4_MEGNR</name>
<reference evidence="2 3" key="1">
    <citation type="submission" date="2024-05" db="EMBL/GenBank/DDBJ databases">
        <authorList>
            <person name="Wallberg A."/>
        </authorList>
    </citation>
    <scope>NUCLEOTIDE SEQUENCE [LARGE SCALE GENOMIC DNA]</scope>
</reference>
<feature type="compositionally biased region" description="Polar residues" evidence="1">
    <location>
        <begin position="247"/>
        <end position="256"/>
    </location>
</feature>
<feature type="region of interest" description="Disordered" evidence="1">
    <location>
        <begin position="28"/>
        <end position="113"/>
    </location>
</feature>
<feature type="non-terminal residue" evidence="2">
    <location>
        <position position="721"/>
    </location>
</feature>
<protein>
    <submittedName>
        <fullName evidence="2">Uncharacterized protein</fullName>
    </submittedName>
</protein>
<evidence type="ECO:0000313" key="2">
    <source>
        <dbReference type="EMBL" id="CAL4188005.1"/>
    </source>
</evidence>
<evidence type="ECO:0000256" key="1">
    <source>
        <dbReference type="SAM" id="MobiDB-lite"/>
    </source>
</evidence>
<feature type="compositionally biased region" description="Acidic residues" evidence="1">
    <location>
        <begin position="97"/>
        <end position="113"/>
    </location>
</feature>
<dbReference type="EMBL" id="CAXKWB010064693">
    <property type="protein sequence ID" value="CAL4188005.1"/>
    <property type="molecule type" value="Genomic_DNA"/>
</dbReference>
<organism evidence="2 3">
    <name type="scientific">Meganyctiphanes norvegica</name>
    <name type="common">Northern krill</name>
    <name type="synonym">Thysanopoda norvegica</name>
    <dbReference type="NCBI Taxonomy" id="48144"/>
    <lineage>
        <taxon>Eukaryota</taxon>
        <taxon>Metazoa</taxon>
        <taxon>Ecdysozoa</taxon>
        <taxon>Arthropoda</taxon>
        <taxon>Crustacea</taxon>
        <taxon>Multicrustacea</taxon>
        <taxon>Malacostraca</taxon>
        <taxon>Eumalacostraca</taxon>
        <taxon>Eucarida</taxon>
        <taxon>Euphausiacea</taxon>
        <taxon>Euphausiidae</taxon>
        <taxon>Meganyctiphanes</taxon>
    </lineage>
</organism>
<feature type="region of interest" description="Disordered" evidence="1">
    <location>
        <begin position="135"/>
        <end position="166"/>
    </location>
</feature>
<feature type="compositionally biased region" description="Polar residues" evidence="1">
    <location>
        <begin position="80"/>
        <end position="90"/>
    </location>
</feature>
<dbReference type="AlphaFoldDB" id="A0AAV2SFV4"/>
<feature type="compositionally biased region" description="Basic residues" evidence="1">
    <location>
        <begin position="309"/>
        <end position="319"/>
    </location>
</feature>
<feature type="compositionally biased region" description="Basic residues" evidence="1">
    <location>
        <begin position="45"/>
        <end position="54"/>
    </location>
</feature>
<feature type="compositionally biased region" description="Acidic residues" evidence="1">
    <location>
        <begin position="135"/>
        <end position="151"/>
    </location>
</feature>
<feature type="region of interest" description="Disordered" evidence="1">
    <location>
        <begin position="283"/>
        <end position="331"/>
    </location>
</feature>
<sequence>MASRAARAAARQKKTLTADTIDIEYVGESLQQDAELSTSVLSKTSHSKNRKQTPTKKGGTSHGKKNQGNSLRNEEIQDISGGNSPQQNICGHTLDQRDDDSDICSIEEIDGEPELLEKDSKQRLLKDIMERECQDEAEDEVTLVWDEEEESTSTSKSPDSNKEIKDDELEVLWSKISELESSIQRKDIVSSTIDDDSKENILTKKDPEKINYVELSQTIEVKNCDIHEEISQNIQVKNDDHDRSCEKNSQNSSNIPTFEINETESGRPWAASAKEWVANPIKDITNSEMENNAKNESNVQNYESDCSSKNKRKQKKSKSKNSDMVQQREQSERKELCLQSLQFGVEVEQKDIALNNNVVENASPTRTTENVSHTNIDEQCFHPHEEDMLMETTNVVGTDLNLDDDQVEKRNDSNDQDFIEETVSNINDSKNIAYEDIPNVGSLQGLYYKDHFQYRVENFDGMCEDEFHRIIVADDEVFTPKPNNRFAITLISVNKGGLDFVGIALRETLKNLVSEKSEKLILIRFVCGLCNIVYKYKYNKSNVANIPCCGDCCLWSVRGDFENFYEDYNKLWKSIQSEFPEAVFIPTALPSINVKNIGIFNQHEYCCPHLPTHFSMSGQVVDNMQALFDKSIKFINPALNNLSFEMGFQRVYWTKEKNRSRWTALMKAMQTDSVVARNLQIEKKFIPGDTQVNVNPANIVNIDNELVNQETRETDTNLSTG</sequence>
<feature type="compositionally biased region" description="Polar residues" evidence="1">
    <location>
        <begin position="284"/>
        <end position="305"/>
    </location>
</feature>
<dbReference type="Proteomes" id="UP001497623">
    <property type="component" value="Unassembled WGS sequence"/>
</dbReference>
<feature type="region of interest" description="Disordered" evidence="1">
    <location>
        <begin position="237"/>
        <end position="258"/>
    </location>
</feature>
<proteinExistence type="predicted"/>
<evidence type="ECO:0000313" key="3">
    <source>
        <dbReference type="Proteomes" id="UP001497623"/>
    </source>
</evidence>
<keyword evidence="3" id="KW-1185">Reference proteome</keyword>
<feature type="compositionally biased region" description="Basic and acidic residues" evidence="1">
    <location>
        <begin position="237"/>
        <end position="246"/>
    </location>
</feature>
<feature type="region of interest" description="Disordered" evidence="1">
    <location>
        <begin position="1"/>
        <end position="20"/>
    </location>
</feature>
<accession>A0AAV2SFV4</accession>